<comment type="caution">
    <text evidence="3">The sequence shown here is derived from an EMBL/GenBank/DDBJ whole genome shotgun (WGS) entry which is preliminary data.</text>
</comment>
<sequence length="275" mass="28897">MGDQRTSEFGPAEAASPAAAPFSVTGPAAATLDGDRRGVTSFVVANTTGRPVTARLLVQPVDGADVAWFTLDGPTDRPMTVAATLTAQVRIAVPPAVPAGKRGVRLDAALEEAPEQLASGPTVAFTVSEPKKKPPFRWWIIAVIVGALLVLGGGAWAIWALVVPHDDPTSNSQVTAPPAAADKCRTGYVYRLARPDDLVCVLPASAAQVINDNDPLTQAQRKYNPPDPTRPYGVDECLPGWVWRNAYSGDVACVTVDTRTRTAQENADASTHAAP</sequence>
<evidence type="ECO:0000256" key="2">
    <source>
        <dbReference type="SAM" id="Phobius"/>
    </source>
</evidence>
<feature type="transmembrane region" description="Helical" evidence="2">
    <location>
        <begin position="138"/>
        <end position="162"/>
    </location>
</feature>
<proteinExistence type="predicted"/>
<keyword evidence="2" id="KW-0472">Membrane</keyword>
<keyword evidence="4" id="KW-1185">Reference proteome</keyword>
<accession>A0ABW7Q1S2</accession>
<feature type="compositionally biased region" description="Low complexity" evidence="1">
    <location>
        <begin position="7"/>
        <end position="20"/>
    </location>
</feature>
<evidence type="ECO:0000313" key="4">
    <source>
        <dbReference type="Proteomes" id="UP001610861"/>
    </source>
</evidence>
<keyword evidence="2" id="KW-0812">Transmembrane</keyword>
<name>A0ABW7Q1S2_9MICO</name>
<protein>
    <recommendedName>
        <fullName evidence="5">Serine/threonine protein kinase</fullName>
    </recommendedName>
</protein>
<reference evidence="3 4" key="1">
    <citation type="submission" date="2024-09" db="EMBL/GenBank/DDBJ databases">
        <authorList>
            <person name="Pan X."/>
        </authorList>
    </citation>
    <scope>NUCLEOTIDE SEQUENCE [LARGE SCALE GENOMIC DNA]</scope>
    <source>
        <strain evidence="3 4">B2969</strain>
    </source>
</reference>
<organism evidence="3 4">
    <name type="scientific">Microbacterium alkaliflavum</name>
    <dbReference type="NCBI Taxonomy" id="3248839"/>
    <lineage>
        <taxon>Bacteria</taxon>
        <taxon>Bacillati</taxon>
        <taxon>Actinomycetota</taxon>
        <taxon>Actinomycetes</taxon>
        <taxon>Micrococcales</taxon>
        <taxon>Microbacteriaceae</taxon>
        <taxon>Microbacterium</taxon>
    </lineage>
</organism>
<feature type="region of interest" description="Disordered" evidence="1">
    <location>
        <begin position="1"/>
        <end position="20"/>
    </location>
</feature>
<evidence type="ECO:0000256" key="1">
    <source>
        <dbReference type="SAM" id="MobiDB-lite"/>
    </source>
</evidence>
<dbReference type="RefSeq" id="WP_396638725.1">
    <property type="nucleotide sequence ID" value="NZ_JBIQWL010000001.1"/>
</dbReference>
<evidence type="ECO:0008006" key="5">
    <source>
        <dbReference type="Google" id="ProtNLM"/>
    </source>
</evidence>
<dbReference type="EMBL" id="JBIQWL010000001">
    <property type="protein sequence ID" value="MFH8248765.1"/>
    <property type="molecule type" value="Genomic_DNA"/>
</dbReference>
<dbReference type="Proteomes" id="UP001610861">
    <property type="component" value="Unassembled WGS sequence"/>
</dbReference>
<gene>
    <name evidence="3" type="ORF">ACH3VR_00175</name>
</gene>
<keyword evidence="2" id="KW-1133">Transmembrane helix</keyword>
<evidence type="ECO:0000313" key="3">
    <source>
        <dbReference type="EMBL" id="MFH8248765.1"/>
    </source>
</evidence>